<evidence type="ECO:0000313" key="1">
    <source>
        <dbReference type="EMBL" id="KAH3660276.1"/>
    </source>
</evidence>
<dbReference type="RefSeq" id="XP_046057979.1">
    <property type="nucleotide sequence ID" value="XM_046208194.1"/>
</dbReference>
<evidence type="ECO:0000313" key="2">
    <source>
        <dbReference type="Proteomes" id="UP000769157"/>
    </source>
</evidence>
<reference evidence="1" key="2">
    <citation type="submission" date="2021-01" db="EMBL/GenBank/DDBJ databases">
        <authorList>
            <person name="Schikora-Tamarit M.A."/>
        </authorList>
    </citation>
    <scope>NUCLEOTIDE SEQUENCE</scope>
    <source>
        <strain evidence="1">CBS6075</strain>
    </source>
</reference>
<keyword evidence="2" id="KW-1185">Reference proteome</keyword>
<dbReference type="Proteomes" id="UP000769157">
    <property type="component" value="Unassembled WGS sequence"/>
</dbReference>
<gene>
    <name evidence="1" type="ORF">OGAPHI_006862</name>
</gene>
<sequence length="72" mass="7843">MSKFLSLNSLITSSTWFKSRFLAAAISVIFIYLDFENGGNGIFTDDLNRLCVLLSISNTSELSKSSNAGLDS</sequence>
<proteinExistence type="predicted"/>
<organism evidence="1 2">
    <name type="scientific">Ogataea philodendri</name>
    <dbReference type="NCBI Taxonomy" id="1378263"/>
    <lineage>
        <taxon>Eukaryota</taxon>
        <taxon>Fungi</taxon>
        <taxon>Dikarya</taxon>
        <taxon>Ascomycota</taxon>
        <taxon>Saccharomycotina</taxon>
        <taxon>Pichiomycetes</taxon>
        <taxon>Pichiales</taxon>
        <taxon>Pichiaceae</taxon>
        <taxon>Ogataea</taxon>
    </lineage>
</organism>
<accession>A0A9P8T062</accession>
<reference evidence="1" key="1">
    <citation type="journal article" date="2021" name="Open Biol.">
        <title>Shared evolutionary footprints suggest mitochondrial oxidative damage underlies multiple complex I losses in fungi.</title>
        <authorList>
            <person name="Schikora-Tamarit M.A."/>
            <person name="Marcet-Houben M."/>
            <person name="Nosek J."/>
            <person name="Gabaldon T."/>
        </authorList>
    </citation>
    <scope>NUCLEOTIDE SEQUENCE</scope>
    <source>
        <strain evidence="1">CBS6075</strain>
    </source>
</reference>
<protein>
    <submittedName>
        <fullName evidence="1">Uncharacterized protein</fullName>
    </submittedName>
</protein>
<name>A0A9P8T062_9ASCO</name>
<dbReference type="AlphaFoldDB" id="A0A9P8T062"/>
<comment type="caution">
    <text evidence="1">The sequence shown here is derived from an EMBL/GenBank/DDBJ whole genome shotgun (WGS) entry which is preliminary data.</text>
</comment>
<dbReference type="EMBL" id="JAEUBE010000504">
    <property type="protein sequence ID" value="KAH3660276.1"/>
    <property type="molecule type" value="Genomic_DNA"/>
</dbReference>
<dbReference type="GeneID" id="70238826"/>